<dbReference type="EMBL" id="MAYW01000007">
    <property type="protein sequence ID" value="ODS34440.1"/>
    <property type="molecule type" value="Genomic_DNA"/>
</dbReference>
<dbReference type="Proteomes" id="UP000094056">
    <property type="component" value="Unassembled WGS sequence"/>
</dbReference>
<sequence length="118" mass="13767">MTFNSIDELRIMLEQAGAANVPGYIDKLRANSKNNEVFDDLLFEGRAALMFLRNGFLVEMQERPDISIKLGNDQFYAEVKNFRLKEQDRIGKAKWNTVNQPRLQRHPKTQCILFPDTY</sequence>
<proteinExistence type="predicted"/>
<accession>A0A1E3XFR3</accession>
<comment type="caution">
    <text evidence="1">The sequence shown here is derived from an EMBL/GenBank/DDBJ whole genome shotgun (WGS) entry which is preliminary data.</text>
</comment>
<organism evidence="1 2">
    <name type="scientific">Candidatus Scalindua rubra</name>
    <dbReference type="NCBI Taxonomy" id="1872076"/>
    <lineage>
        <taxon>Bacteria</taxon>
        <taxon>Pseudomonadati</taxon>
        <taxon>Planctomycetota</taxon>
        <taxon>Candidatus Brocadiia</taxon>
        <taxon>Candidatus Brocadiales</taxon>
        <taxon>Candidatus Scalinduaceae</taxon>
        <taxon>Candidatus Scalindua</taxon>
    </lineage>
</organism>
<evidence type="ECO:0000313" key="1">
    <source>
        <dbReference type="EMBL" id="ODS34440.1"/>
    </source>
</evidence>
<evidence type="ECO:0000313" key="2">
    <source>
        <dbReference type="Proteomes" id="UP000094056"/>
    </source>
</evidence>
<reference evidence="1 2" key="1">
    <citation type="submission" date="2016-07" db="EMBL/GenBank/DDBJ databases">
        <title>Draft genome of Scalindua rubra, obtained from a brine-seawater interface in the Red Sea, sheds light on salt adaptation in anammox bacteria.</title>
        <authorList>
            <person name="Speth D.R."/>
            <person name="Lagkouvardos I."/>
            <person name="Wang Y."/>
            <person name="Qian P.-Y."/>
            <person name="Dutilh B.E."/>
            <person name="Jetten M.S."/>
        </authorList>
    </citation>
    <scope>NUCLEOTIDE SEQUENCE [LARGE SCALE GENOMIC DNA]</scope>
    <source>
        <strain evidence="1">BSI-1</strain>
    </source>
</reference>
<name>A0A1E3XFR3_9BACT</name>
<dbReference type="AlphaFoldDB" id="A0A1E3XFR3"/>
<gene>
    <name evidence="1" type="ORF">SCARUB_00451</name>
</gene>
<protein>
    <submittedName>
        <fullName evidence="1">Uncharacterized protein</fullName>
    </submittedName>
</protein>